<evidence type="ECO:0000313" key="8">
    <source>
        <dbReference type="EMBL" id="TMQ58250.1"/>
    </source>
</evidence>
<dbReference type="InterPro" id="IPR027417">
    <property type="entry name" value="P-loop_NTPase"/>
</dbReference>
<reference evidence="8 9" key="1">
    <citation type="journal article" date="2019" name="Nat. Microbiol.">
        <title>Mediterranean grassland soil C-N compound turnover is dependent on rainfall and depth, and is mediated by genomically divergent microorganisms.</title>
        <authorList>
            <person name="Diamond S."/>
            <person name="Andeer P.F."/>
            <person name="Li Z."/>
            <person name="Crits-Christoph A."/>
            <person name="Burstein D."/>
            <person name="Anantharaman K."/>
            <person name="Lane K.R."/>
            <person name="Thomas B.C."/>
            <person name="Pan C."/>
            <person name="Northen T.R."/>
            <person name="Banfield J.F."/>
        </authorList>
    </citation>
    <scope>NUCLEOTIDE SEQUENCE [LARGE SCALE GENOMIC DNA]</scope>
    <source>
        <strain evidence="8">WS_6</strain>
    </source>
</reference>
<comment type="caution">
    <text evidence="8">The sequence shown here is derived from an EMBL/GenBank/DDBJ whole genome shotgun (WGS) entry which is preliminary data.</text>
</comment>
<comment type="subcellular location">
    <subcellularLocation>
        <location evidence="1">Cytoplasm</location>
    </subcellularLocation>
</comment>
<proteinExistence type="inferred from homology"/>
<dbReference type="GO" id="GO:0005524">
    <property type="term" value="F:ATP binding"/>
    <property type="evidence" value="ECO:0007669"/>
    <property type="project" value="UniProtKB-KW"/>
</dbReference>
<evidence type="ECO:0000259" key="7">
    <source>
        <dbReference type="Pfam" id="PF02562"/>
    </source>
</evidence>
<keyword evidence="5" id="KW-0067">ATP-binding</keyword>
<protein>
    <recommendedName>
        <fullName evidence="6">PhoH-like protein</fullName>
    </recommendedName>
</protein>
<dbReference type="InterPro" id="IPR051451">
    <property type="entry name" value="PhoH2-like"/>
</dbReference>
<evidence type="ECO:0000256" key="2">
    <source>
        <dbReference type="ARBA" id="ARBA00010393"/>
    </source>
</evidence>
<gene>
    <name evidence="8" type="ORF">E6K76_08280</name>
</gene>
<organism evidence="8 9">
    <name type="scientific">Eiseniibacteriota bacterium</name>
    <dbReference type="NCBI Taxonomy" id="2212470"/>
    <lineage>
        <taxon>Bacteria</taxon>
        <taxon>Candidatus Eiseniibacteriota</taxon>
    </lineage>
</organism>
<evidence type="ECO:0000256" key="5">
    <source>
        <dbReference type="ARBA" id="ARBA00022840"/>
    </source>
</evidence>
<dbReference type="Proteomes" id="UP000316852">
    <property type="component" value="Unassembled WGS sequence"/>
</dbReference>
<dbReference type="EMBL" id="VBOW01000038">
    <property type="protein sequence ID" value="TMQ58250.1"/>
    <property type="molecule type" value="Genomic_DNA"/>
</dbReference>
<evidence type="ECO:0000256" key="4">
    <source>
        <dbReference type="ARBA" id="ARBA00022741"/>
    </source>
</evidence>
<feature type="domain" description="PhoH-like protein" evidence="7">
    <location>
        <begin position="121"/>
        <end position="324"/>
    </location>
</feature>
<dbReference type="PANTHER" id="PTHR30473">
    <property type="entry name" value="PROTEIN PHOH"/>
    <property type="match status" value="1"/>
</dbReference>
<evidence type="ECO:0000256" key="6">
    <source>
        <dbReference type="ARBA" id="ARBA00039970"/>
    </source>
</evidence>
<dbReference type="Gene3D" id="3.40.50.300">
    <property type="entry name" value="P-loop containing nucleotide triphosphate hydrolases"/>
    <property type="match status" value="1"/>
</dbReference>
<keyword evidence="4" id="KW-0547">Nucleotide-binding</keyword>
<sequence>MNDKKKDEKDDVKETTRLVGIQDLDPLALFGKNDSNLRLVERSYPVRLTYRDGSLAVRGEPATVDEVSAILSALADLVRKGAVLEEHDVHNFIGVSDALERKESLQIYERPVLFSFDKRTLRVKTLGQARYVAALQKHDIVFAIGPAGTGKTYLAVAAAVHALKARQVERILLVRPAVEAGESLGFLPGDMKEKVDPYLRPLYDALNDLLSFEKIRRFLDLGVIEVAPLAYMRGRTLNNAFVILDEAQNTTVGQMKMFLTRLGYGSKAVITGDVTQIDLGVEHASGLVEIQSILHEVPGIEFIYLTERDVVRHHLVREIIRAFDEHEKSNENKRGNGGR</sequence>
<dbReference type="Pfam" id="PF02562">
    <property type="entry name" value="PhoH"/>
    <property type="match status" value="1"/>
</dbReference>
<name>A0A538T3P4_UNCEI</name>
<evidence type="ECO:0000313" key="9">
    <source>
        <dbReference type="Proteomes" id="UP000316852"/>
    </source>
</evidence>
<keyword evidence="3" id="KW-0963">Cytoplasm</keyword>
<evidence type="ECO:0000256" key="1">
    <source>
        <dbReference type="ARBA" id="ARBA00004496"/>
    </source>
</evidence>
<dbReference type="PANTHER" id="PTHR30473:SF1">
    <property type="entry name" value="PHOH-LIKE PROTEIN"/>
    <property type="match status" value="1"/>
</dbReference>
<dbReference type="SUPFAM" id="SSF52540">
    <property type="entry name" value="P-loop containing nucleoside triphosphate hydrolases"/>
    <property type="match status" value="1"/>
</dbReference>
<dbReference type="FunFam" id="3.40.50.300:FF:000013">
    <property type="entry name" value="PhoH family ATPase"/>
    <property type="match status" value="1"/>
</dbReference>
<dbReference type="AlphaFoldDB" id="A0A538T3P4"/>
<dbReference type="GO" id="GO:0005829">
    <property type="term" value="C:cytosol"/>
    <property type="evidence" value="ECO:0007669"/>
    <property type="project" value="TreeGrafter"/>
</dbReference>
<dbReference type="InterPro" id="IPR003714">
    <property type="entry name" value="PhoH"/>
</dbReference>
<evidence type="ECO:0000256" key="3">
    <source>
        <dbReference type="ARBA" id="ARBA00022490"/>
    </source>
</evidence>
<comment type="similarity">
    <text evidence="2">Belongs to the PhoH family.</text>
</comment>
<accession>A0A538T3P4</accession>